<dbReference type="EMBL" id="GBRH01268276">
    <property type="protein sequence ID" value="JAD29619.1"/>
    <property type="molecule type" value="Transcribed_RNA"/>
</dbReference>
<accession>A0A0A8YRY1</accession>
<evidence type="ECO:0000256" key="1">
    <source>
        <dbReference type="SAM" id="Phobius"/>
    </source>
</evidence>
<keyword evidence="1" id="KW-0812">Transmembrane</keyword>
<keyword evidence="1" id="KW-0472">Membrane</keyword>
<dbReference type="AlphaFoldDB" id="A0A0A8YRY1"/>
<protein>
    <submittedName>
        <fullName evidence="2">Uncharacterized protein</fullName>
    </submittedName>
</protein>
<proteinExistence type="predicted"/>
<reference evidence="2" key="1">
    <citation type="submission" date="2014-09" db="EMBL/GenBank/DDBJ databases">
        <authorList>
            <person name="Magalhaes I.L.F."/>
            <person name="Oliveira U."/>
            <person name="Santos F.R."/>
            <person name="Vidigal T.H.D.A."/>
            <person name="Brescovit A.D."/>
            <person name="Santos A.J."/>
        </authorList>
    </citation>
    <scope>NUCLEOTIDE SEQUENCE</scope>
    <source>
        <tissue evidence="2">Shoot tissue taken approximately 20 cm above the soil surface</tissue>
    </source>
</reference>
<sequence length="35" mass="4136">MHIFNSLSSVRACWVCYVLYLLFSEEQLRPNDDDA</sequence>
<keyword evidence="1" id="KW-1133">Transmembrane helix</keyword>
<name>A0A0A8YRY1_ARUDO</name>
<reference evidence="2" key="2">
    <citation type="journal article" date="2015" name="Data Brief">
        <title>Shoot transcriptome of the giant reed, Arundo donax.</title>
        <authorList>
            <person name="Barrero R.A."/>
            <person name="Guerrero F.D."/>
            <person name="Moolhuijzen P."/>
            <person name="Goolsby J.A."/>
            <person name="Tidwell J."/>
            <person name="Bellgard S.E."/>
            <person name="Bellgard M.I."/>
        </authorList>
    </citation>
    <scope>NUCLEOTIDE SEQUENCE</scope>
    <source>
        <tissue evidence="2">Shoot tissue taken approximately 20 cm above the soil surface</tissue>
    </source>
</reference>
<organism evidence="2">
    <name type="scientific">Arundo donax</name>
    <name type="common">Giant reed</name>
    <name type="synonym">Donax arundinaceus</name>
    <dbReference type="NCBI Taxonomy" id="35708"/>
    <lineage>
        <taxon>Eukaryota</taxon>
        <taxon>Viridiplantae</taxon>
        <taxon>Streptophyta</taxon>
        <taxon>Embryophyta</taxon>
        <taxon>Tracheophyta</taxon>
        <taxon>Spermatophyta</taxon>
        <taxon>Magnoliopsida</taxon>
        <taxon>Liliopsida</taxon>
        <taxon>Poales</taxon>
        <taxon>Poaceae</taxon>
        <taxon>PACMAD clade</taxon>
        <taxon>Arundinoideae</taxon>
        <taxon>Arundineae</taxon>
        <taxon>Arundo</taxon>
    </lineage>
</organism>
<feature type="transmembrane region" description="Helical" evidence="1">
    <location>
        <begin position="6"/>
        <end position="23"/>
    </location>
</feature>
<evidence type="ECO:0000313" key="2">
    <source>
        <dbReference type="EMBL" id="JAD29619.1"/>
    </source>
</evidence>